<feature type="transmembrane region" description="Helical" evidence="2">
    <location>
        <begin position="12"/>
        <end position="38"/>
    </location>
</feature>
<dbReference type="EMBL" id="SOCA01000003">
    <property type="protein sequence ID" value="TDU70952.1"/>
    <property type="molecule type" value="Genomic_DNA"/>
</dbReference>
<gene>
    <name evidence="3" type="ORF">EI77_02070</name>
</gene>
<name>A0A4R7RYJ5_9BACT</name>
<dbReference type="Proteomes" id="UP000295662">
    <property type="component" value="Unassembled WGS sequence"/>
</dbReference>
<proteinExistence type="predicted"/>
<feature type="compositionally biased region" description="Pro residues" evidence="1">
    <location>
        <begin position="115"/>
        <end position="129"/>
    </location>
</feature>
<evidence type="ECO:0000256" key="2">
    <source>
        <dbReference type="SAM" id="Phobius"/>
    </source>
</evidence>
<reference evidence="3 4" key="1">
    <citation type="submission" date="2019-03" db="EMBL/GenBank/DDBJ databases">
        <title>Genomic Encyclopedia of Archaeal and Bacterial Type Strains, Phase II (KMG-II): from individual species to whole genera.</title>
        <authorList>
            <person name="Goeker M."/>
        </authorList>
    </citation>
    <scope>NUCLEOTIDE SEQUENCE [LARGE SCALE GENOMIC DNA]</scope>
    <source>
        <strain evidence="3 4">ATCC 25309</strain>
    </source>
</reference>
<dbReference type="OrthoDB" id="189746at2"/>
<comment type="caution">
    <text evidence="3">The sequence shown here is derived from an EMBL/GenBank/DDBJ whole genome shotgun (WGS) entry which is preliminary data.</text>
</comment>
<keyword evidence="4" id="KW-1185">Reference proteome</keyword>
<evidence type="ECO:0000256" key="1">
    <source>
        <dbReference type="SAM" id="MobiDB-lite"/>
    </source>
</evidence>
<keyword evidence="2" id="KW-0812">Transmembrane</keyword>
<sequence length="129" mass="13908">MSTPQHPQKKKGLSGFAIAGIGCLGLLIVIFLGGGFVVAKFMPQLKEMAEDPSKMVIWALEKNPDIEVIKKDDVKREITYKTKSTGEVVTVSYEDLAQGKMKPDNKEVIPAEEAPAPPQIAPPAPPANP</sequence>
<keyword evidence="2" id="KW-0472">Membrane</keyword>
<keyword evidence="2" id="KW-1133">Transmembrane helix</keyword>
<protein>
    <submittedName>
        <fullName evidence="3">Uncharacterized protein</fullName>
    </submittedName>
</protein>
<feature type="region of interest" description="Disordered" evidence="1">
    <location>
        <begin position="98"/>
        <end position="129"/>
    </location>
</feature>
<organism evidence="3 4">
    <name type="scientific">Prosthecobacter fusiformis</name>
    <dbReference type="NCBI Taxonomy" id="48464"/>
    <lineage>
        <taxon>Bacteria</taxon>
        <taxon>Pseudomonadati</taxon>
        <taxon>Verrucomicrobiota</taxon>
        <taxon>Verrucomicrobiia</taxon>
        <taxon>Verrucomicrobiales</taxon>
        <taxon>Verrucomicrobiaceae</taxon>
        <taxon>Prosthecobacter</taxon>
    </lineage>
</organism>
<evidence type="ECO:0000313" key="3">
    <source>
        <dbReference type="EMBL" id="TDU70952.1"/>
    </source>
</evidence>
<evidence type="ECO:0000313" key="4">
    <source>
        <dbReference type="Proteomes" id="UP000295662"/>
    </source>
</evidence>
<accession>A0A4R7RYJ5</accession>
<dbReference type="AlphaFoldDB" id="A0A4R7RYJ5"/>
<dbReference type="RefSeq" id="WP_133795150.1">
    <property type="nucleotide sequence ID" value="NZ_SOCA01000003.1"/>
</dbReference>